<dbReference type="Proteomes" id="UP001140949">
    <property type="component" value="Unassembled WGS sequence"/>
</dbReference>
<gene>
    <name evidence="1" type="ORF">M6B38_365480</name>
</gene>
<dbReference type="AlphaFoldDB" id="A0AAX6GI28"/>
<reference evidence="1" key="1">
    <citation type="journal article" date="2023" name="GigaByte">
        <title>Genome assembly of the bearded iris, Iris pallida Lam.</title>
        <authorList>
            <person name="Bruccoleri R.E."/>
            <person name="Oakeley E.J."/>
            <person name="Faust A.M.E."/>
            <person name="Altorfer M."/>
            <person name="Dessus-Babus S."/>
            <person name="Burckhardt D."/>
            <person name="Oertli M."/>
            <person name="Naumann U."/>
            <person name="Petersen F."/>
            <person name="Wong J."/>
        </authorList>
    </citation>
    <scope>NUCLEOTIDE SEQUENCE</scope>
    <source>
        <strain evidence="1">GSM-AAB239-AS_SAM_17_03QT</strain>
    </source>
</reference>
<reference evidence="1" key="2">
    <citation type="submission" date="2023-04" db="EMBL/GenBank/DDBJ databases">
        <authorList>
            <person name="Bruccoleri R.E."/>
            <person name="Oakeley E.J."/>
            <person name="Faust A.-M."/>
            <person name="Dessus-Babus S."/>
            <person name="Altorfer M."/>
            <person name="Burckhardt D."/>
            <person name="Oertli M."/>
            <person name="Naumann U."/>
            <person name="Petersen F."/>
            <person name="Wong J."/>
        </authorList>
    </citation>
    <scope>NUCLEOTIDE SEQUENCE</scope>
    <source>
        <strain evidence="1">GSM-AAB239-AS_SAM_17_03QT</strain>
        <tissue evidence="1">Leaf</tissue>
    </source>
</reference>
<evidence type="ECO:0000313" key="1">
    <source>
        <dbReference type="EMBL" id="KAJ6827881.1"/>
    </source>
</evidence>
<proteinExistence type="predicted"/>
<keyword evidence="2" id="KW-1185">Reference proteome</keyword>
<comment type="caution">
    <text evidence="1">The sequence shown here is derived from an EMBL/GenBank/DDBJ whole genome shotgun (WGS) entry which is preliminary data.</text>
</comment>
<sequence>MPHEPRLRSCKAGSITADYSGCDGVVVQKSRAETLIYSSGIKEEHMNTSHSEEFLLLILNTRLHLWAQGQITISLVAHFSLIYKSLCSLSSLDTILESSGSFGRRCPYIMSCISLQITRPHASTRQGTPCLDASKRAPRHELLPVPAHETLCGCQYHCTGGVSFSSTHTKPTRFIYFVQHKPFFYCLSIFALGSVLGPAP</sequence>
<name>A0AAX6GI28_IRIPA</name>
<accession>A0AAX6GI28</accession>
<evidence type="ECO:0000313" key="2">
    <source>
        <dbReference type="Proteomes" id="UP001140949"/>
    </source>
</evidence>
<dbReference type="EMBL" id="JANAVB010019800">
    <property type="protein sequence ID" value="KAJ6827881.1"/>
    <property type="molecule type" value="Genomic_DNA"/>
</dbReference>
<organism evidence="1 2">
    <name type="scientific">Iris pallida</name>
    <name type="common">Sweet iris</name>
    <dbReference type="NCBI Taxonomy" id="29817"/>
    <lineage>
        <taxon>Eukaryota</taxon>
        <taxon>Viridiplantae</taxon>
        <taxon>Streptophyta</taxon>
        <taxon>Embryophyta</taxon>
        <taxon>Tracheophyta</taxon>
        <taxon>Spermatophyta</taxon>
        <taxon>Magnoliopsida</taxon>
        <taxon>Liliopsida</taxon>
        <taxon>Asparagales</taxon>
        <taxon>Iridaceae</taxon>
        <taxon>Iridoideae</taxon>
        <taxon>Irideae</taxon>
        <taxon>Iris</taxon>
    </lineage>
</organism>
<protein>
    <submittedName>
        <fullName evidence="1">Uncharacterized protein</fullName>
    </submittedName>
</protein>